<keyword evidence="1" id="KW-1133">Transmembrane helix</keyword>
<protein>
    <recommendedName>
        <fullName evidence="4">DUF4215 domain-containing protein</fullName>
    </recommendedName>
</protein>
<comment type="caution">
    <text evidence="2">The sequence shown here is derived from an EMBL/GenBank/DDBJ whole genome shotgun (WGS) entry which is preliminary data.</text>
</comment>
<proteinExistence type="predicted"/>
<evidence type="ECO:0000313" key="3">
    <source>
        <dbReference type="Proteomes" id="UP000178724"/>
    </source>
</evidence>
<dbReference type="EMBL" id="METM01000030">
    <property type="protein sequence ID" value="OGB89094.1"/>
    <property type="molecule type" value="Genomic_DNA"/>
</dbReference>
<organism evidence="2 3">
    <name type="scientific">candidate division WOR-1 bacterium RIFCSPHIGHO2_01_FULL_53_15</name>
    <dbReference type="NCBI Taxonomy" id="1802564"/>
    <lineage>
        <taxon>Bacteria</taxon>
        <taxon>Bacillati</taxon>
        <taxon>Saganbacteria</taxon>
    </lineage>
</organism>
<dbReference type="AlphaFoldDB" id="A0A1F4PZJ3"/>
<accession>A0A1F4PZJ3</accession>
<sequence>MDCRTAFCGDGIVDSSEGCDGDNRCTAQCTVRPFLSTTEGVLTLFGTILLVLLGAAGYVFRVWLKALLTGSKMATGPVSLDDIPLDELEMPWHNWDK</sequence>
<feature type="transmembrane region" description="Helical" evidence="1">
    <location>
        <begin position="41"/>
        <end position="64"/>
    </location>
</feature>
<gene>
    <name evidence="2" type="ORF">A2625_00910</name>
</gene>
<keyword evidence="1" id="KW-0472">Membrane</keyword>
<reference evidence="2 3" key="1">
    <citation type="journal article" date="2016" name="Nat. Commun.">
        <title>Thousands of microbial genomes shed light on interconnected biogeochemical processes in an aquifer system.</title>
        <authorList>
            <person name="Anantharaman K."/>
            <person name="Brown C.T."/>
            <person name="Hug L.A."/>
            <person name="Sharon I."/>
            <person name="Castelle C.J."/>
            <person name="Probst A.J."/>
            <person name="Thomas B.C."/>
            <person name="Singh A."/>
            <person name="Wilkins M.J."/>
            <person name="Karaoz U."/>
            <person name="Brodie E.L."/>
            <person name="Williams K.H."/>
            <person name="Hubbard S.S."/>
            <person name="Banfield J.F."/>
        </authorList>
    </citation>
    <scope>NUCLEOTIDE SEQUENCE [LARGE SCALE GENOMIC DNA]</scope>
</reference>
<name>A0A1F4PZJ3_UNCSA</name>
<dbReference type="Proteomes" id="UP000178724">
    <property type="component" value="Unassembled WGS sequence"/>
</dbReference>
<evidence type="ECO:0008006" key="4">
    <source>
        <dbReference type="Google" id="ProtNLM"/>
    </source>
</evidence>
<evidence type="ECO:0000313" key="2">
    <source>
        <dbReference type="EMBL" id="OGB89094.1"/>
    </source>
</evidence>
<keyword evidence="1" id="KW-0812">Transmembrane</keyword>
<evidence type="ECO:0000256" key="1">
    <source>
        <dbReference type="SAM" id="Phobius"/>
    </source>
</evidence>